<protein>
    <recommendedName>
        <fullName evidence="5">DNA mismatch repair proteins mutS family domain-containing protein</fullName>
    </recommendedName>
</protein>
<keyword evidence="4" id="KW-0472">Membrane</keyword>
<evidence type="ECO:0000256" key="4">
    <source>
        <dbReference type="SAM" id="Phobius"/>
    </source>
</evidence>
<evidence type="ECO:0000313" key="6">
    <source>
        <dbReference type="EMBL" id="MBB6110819.1"/>
    </source>
</evidence>
<dbReference type="SMART" id="SM00534">
    <property type="entry name" value="MUTSac"/>
    <property type="match status" value="1"/>
</dbReference>
<organism evidence="6 7">
    <name type="scientific">Mucilaginibacter lappiensis</name>
    <dbReference type="NCBI Taxonomy" id="354630"/>
    <lineage>
        <taxon>Bacteria</taxon>
        <taxon>Pseudomonadati</taxon>
        <taxon>Bacteroidota</taxon>
        <taxon>Sphingobacteriia</taxon>
        <taxon>Sphingobacteriales</taxon>
        <taxon>Sphingobacteriaceae</taxon>
        <taxon>Mucilaginibacter</taxon>
    </lineage>
</organism>
<dbReference type="Gene3D" id="3.40.50.300">
    <property type="entry name" value="P-loop containing nucleotide triphosphate hydrolases"/>
    <property type="match status" value="1"/>
</dbReference>
<accession>A0ABR6PNQ4</accession>
<dbReference type="PANTHER" id="PTHR11361">
    <property type="entry name" value="DNA MISMATCH REPAIR PROTEIN MUTS FAMILY MEMBER"/>
    <property type="match status" value="1"/>
</dbReference>
<dbReference type="SUPFAM" id="SSF52540">
    <property type="entry name" value="P-loop containing nucleoside triphosphate hydrolases"/>
    <property type="match status" value="1"/>
</dbReference>
<proteinExistence type="predicted"/>
<dbReference type="InterPro" id="IPR027417">
    <property type="entry name" value="P-loop_NTPase"/>
</dbReference>
<name>A0ABR6PNQ4_9SPHI</name>
<feature type="transmembrane region" description="Helical" evidence="4">
    <location>
        <begin position="189"/>
        <end position="206"/>
    </location>
</feature>
<evidence type="ECO:0000256" key="3">
    <source>
        <dbReference type="ARBA" id="ARBA00023125"/>
    </source>
</evidence>
<keyword evidence="7" id="KW-1185">Reference proteome</keyword>
<comment type="caution">
    <text evidence="6">The sequence shown here is derived from an EMBL/GenBank/DDBJ whole genome shotgun (WGS) entry which is preliminary data.</text>
</comment>
<dbReference type="InterPro" id="IPR045076">
    <property type="entry name" value="MutS"/>
</dbReference>
<keyword evidence="3" id="KW-0238">DNA-binding</keyword>
<feature type="transmembrane region" description="Helical" evidence="4">
    <location>
        <begin position="165"/>
        <end position="183"/>
    </location>
</feature>
<dbReference type="InterPro" id="IPR000432">
    <property type="entry name" value="DNA_mismatch_repair_MutS_C"/>
</dbReference>
<evidence type="ECO:0000259" key="5">
    <source>
        <dbReference type="SMART" id="SM00534"/>
    </source>
</evidence>
<reference evidence="6 7" key="1">
    <citation type="submission" date="2020-08" db="EMBL/GenBank/DDBJ databases">
        <title>Genomic Encyclopedia of Type Strains, Phase IV (KMG-V): Genome sequencing to study the core and pangenomes of soil and plant-associated prokaryotes.</title>
        <authorList>
            <person name="Whitman W."/>
        </authorList>
    </citation>
    <scope>NUCLEOTIDE SEQUENCE [LARGE SCALE GENOMIC DNA]</scope>
    <source>
        <strain evidence="6 7">ANJLi2</strain>
    </source>
</reference>
<keyword evidence="1" id="KW-0547">Nucleotide-binding</keyword>
<dbReference type="Pfam" id="PF00488">
    <property type="entry name" value="MutS_V"/>
    <property type="match status" value="1"/>
</dbReference>
<sequence>MLLLNMYYWLSALFTLIILFIIADYLKGRHLKKKRLSEIKEQWGKPKITQRNFKLIATYLTAADSQSYISADTSADLDVDDLFNFIDRTNSKPGQQYLYKKLHAPELSESYFNILEQKHQLISKDSSLRELAEFKLSALNSNDAYYLPEVFGKVHSSLFDPLTTLYIRIAPFLTLLFIASLFIVPNQFALLFLFALLIANVVIHFGNKTKVMSYTHSLPQLLILNNVAKWLADHQLFENDHHINQSLTNVDKLKKSLGFINLQNKTAADPTDITFLFSEWLKMFLLIEPLIFIFSISRVNKYLEDIKILYEAVARVDMAISILSVRAGSTQYCIPRFLTDGDRITIKNLYHPLIENCVANSMNIDNKQGVLVTGSNMSGKTTFIRSVAINALLSQTINTSFASEYCAPPLKIFTSINMSDDLGGHKSYFQAEATSVKNIIMEATASKPVNSLVIIDEIFRGTNTIERIAAAKAVLSYFIENKSFVFVSTHDLELAELLGIDYKVFSFEELMGDDQLIFDYKIKEGLLKNKNGIAVLKGLGFPESIIDEANKVSIQLRDKYNL</sequence>
<dbReference type="EMBL" id="JACHCB010000009">
    <property type="protein sequence ID" value="MBB6110819.1"/>
    <property type="molecule type" value="Genomic_DNA"/>
</dbReference>
<keyword evidence="4" id="KW-1133">Transmembrane helix</keyword>
<feature type="domain" description="DNA mismatch repair proteins mutS family" evidence="5">
    <location>
        <begin position="367"/>
        <end position="554"/>
    </location>
</feature>
<dbReference type="PANTHER" id="PTHR11361:SF152">
    <property type="entry name" value="DNA MISMATCH REPAIR PROTEIN"/>
    <property type="match status" value="1"/>
</dbReference>
<evidence type="ECO:0000256" key="1">
    <source>
        <dbReference type="ARBA" id="ARBA00022741"/>
    </source>
</evidence>
<evidence type="ECO:0000256" key="2">
    <source>
        <dbReference type="ARBA" id="ARBA00022840"/>
    </source>
</evidence>
<feature type="transmembrane region" description="Helical" evidence="4">
    <location>
        <begin position="6"/>
        <end position="26"/>
    </location>
</feature>
<keyword evidence="4" id="KW-0812">Transmembrane</keyword>
<gene>
    <name evidence="6" type="ORF">HDF23_003580</name>
</gene>
<dbReference type="Proteomes" id="UP000541583">
    <property type="component" value="Unassembled WGS sequence"/>
</dbReference>
<evidence type="ECO:0000313" key="7">
    <source>
        <dbReference type="Proteomes" id="UP000541583"/>
    </source>
</evidence>
<keyword evidence="2" id="KW-0067">ATP-binding</keyword>